<evidence type="ECO:0000259" key="2">
    <source>
        <dbReference type="Pfam" id="PF00326"/>
    </source>
</evidence>
<dbReference type="GO" id="GO:0052689">
    <property type="term" value="F:carboxylic ester hydrolase activity"/>
    <property type="evidence" value="ECO:0007669"/>
    <property type="project" value="UniProtKB-ARBA"/>
</dbReference>
<dbReference type="InterPro" id="IPR050261">
    <property type="entry name" value="FrsA_esterase"/>
</dbReference>
<dbReference type="PANTHER" id="PTHR22946">
    <property type="entry name" value="DIENELACTONE HYDROLASE DOMAIN-CONTAINING PROTEIN-RELATED"/>
    <property type="match status" value="1"/>
</dbReference>
<keyword evidence="1" id="KW-0378">Hydrolase</keyword>
<dbReference type="SUPFAM" id="SSF53474">
    <property type="entry name" value="alpha/beta-Hydrolases"/>
    <property type="match status" value="1"/>
</dbReference>
<dbReference type="GO" id="GO:0008236">
    <property type="term" value="F:serine-type peptidase activity"/>
    <property type="evidence" value="ECO:0007669"/>
    <property type="project" value="InterPro"/>
</dbReference>
<dbReference type="PANTHER" id="PTHR22946:SF9">
    <property type="entry name" value="POLYKETIDE TRANSFERASE AF380"/>
    <property type="match status" value="1"/>
</dbReference>
<dbReference type="STRING" id="1637975.AN957_08675"/>
<dbReference type="Gene3D" id="3.40.50.1820">
    <property type="entry name" value="alpha/beta hydrolase"/>
    <property type="match status" value="1"/>
</dbReference>
<gene>
    <name evidence="3" type="ORF">AN957_08675</name>
</gene>
<dbReference type="GO" id="GO:0006508">
    <property type="term" value="P:proteolysis"/>
    <property type="evidence" value="ECO:0007669"/>
    <property type="project" value="InterPro"/>
</dbReference>
<organism evidence="3 4">
    <name type="scientific">Cytobacillus solani</name>
    <dbReference type="NCBI Taxonomy" id="1637975"/>
    <lineage>
        <taxon>Bacteria</taxon>
        <taxon>Bacillati</taxon>
        <taxon>Bacillota</taxon>
        <taxon>Bacilli</taxon>
        <taxon>Bacillales</taxon>
        <taxon>Bacillaceae</taxon>
        <taxon>Cytobacillus</taxon>
    </lineage>
</organism>
<dbReference type="PATRIC" id="fig|1637975.4.peg.1490"/>
<dbReference type="InterPro" id="IPR029058">
    <property type="entry name" value="AB_hydrolase_fold"/>
</dbReference>
<comment type="caution">
    <text evidence="3">The sequence shown here is derived from an EMBL/GenBank/DDBJ whole genome shotgun (WGS) entry which is preliminary data.</text>
</comment>
<dbReference type="Pfam" id="PF00326">
    <property type="entry name" value="Peptidase_S9"/>
    <property type="match status" value="1"/>
</dbReference>
<dbReference type="RefSeq" id="WP_056683473.1">
    <property type="nucleotide sequence ID" value="NZ_LJIX01000006.1"/>
</dbReference>
<proteinExistence type="predicted"/>
<dbReference type="AlphaFoldDB" id="A0A0Q3T591"/>
<protein>
    <submittedName>
        <fullName evidence="3">Esterase</fullName>
    </submittedName>
</protein>
<evidence type="ECO:0000313" key="4">
    <source>
        <dbReference type="Proteomes" id="UP000050996"/>
    </source>
</evidence>
<reference evidence="3 4" key="1">
    <citation type="submission" date="2015-09" db="EMBL/GenBank/DDBJ databases">
        <title>Genome sequencing project for genomic taxonomy and phylogenomics of Bacillus-like bacteria.</title>
        <authorList>
            <person name="Liu B."/>
            <person name="Wang J."/>
            <person name="Zhu Y."/>
            <person name="Liu G."/>
            <person name="Chen Q."/>
            <person name="Chen Z."/>
            <person name="Lan J."/>
            <person name="Che J."/>
            <person name="Ge C."/>
            <person name="Shi H."/>
            <person name="Pan Z."/>
            <person name="Liu X."/>
        </authorList>
    </citation>
    <scope>NUCLEOTIDE SEQUENCE [LARGE SCALE GENOMIC DNA]</scope>
    <source>
        <strain evidence="3 4">FJAT-18043</strain>
    </source>
</reference>
<keyword evidence="4" id="KW-1185">Reference proteome</keyword>
<accession>A0A0Q3T591</accession>
<name>A0A0Q3T591_9BACI</name>
<dbReference type="Proteomes" id="UP000050996">
    <property type="component" value="Unassembled WGS sequence"/>
</dbReference>
<dbReference type="InterPro" id="IPR001375">
    <property type="entry name" value="Peptidase_S9_cat"/>
</dbReference>
<evidence type="ECO:0000313" key="3">
    <source>
        <dbReference type="EMBL" id="KQL18637.1"/>
    </source>
</evidence>
<sequence length="255" mass="29702">MISIENKIIKEIPILHIADHGKWGEELPLILFVHGFTSIYEKNLHYAYLLAKKGFRVILPEALYHGERNEGLSGHNLNFRFWDIVLQTIEELDILKTSFEKEKLIDPSRIGLAGTSMGGIVTLGALTKYPWIKAAVSLMGMPYYEKFAHWQLDEMQKNDLPIPIEKDEITHLMGKLRELDLSLQTNKLQNRPLLFWHGKKDPVVPFNYTYHFYESIQSLYHHEPEKLKFIIDEKSGHNVSNEGVVQTVKWFEQFV</sequence>
<evidence type="ECO:0000256" key="1">
    <source>
        <dbReference type="ARBA" id="ARBA00022801"/>
    </source>
</evidence>
<dbReference type="EMBL" id="LJIX01000006">
    <property type="protein sequence ID" value="KQL18637.1"/>
    <property type="molecule type" value="Genomic_DNA"/>
</dbReference>
<feature type="domain" description="Peptidase S9 prolyl oligopeptidase catalytic" evidence="2">
    <location>
        <begin position="100"/>
        <end position="243"/>
    </location>
</feature>